<reference evidence="1 2" key="1">
    <citation type="journal article" date="2019" name="ISME J.">
        <title>Candidatus Macondimonas diazotrophica, a novel gammaproteobacterial genus dominating crude-oil-contaminated coastal sediments.</title>
        <authorList>
            <person name="Karthikeyan S."/>
            <person name="Konstantinidis K."/>
        </authorList>
    </citation>
    <scope>NUCLEOTIDE SEQUENCE [LARGE SCALE GENOMIC DNA]</scope>
    <source>
        <strain evidence="1 2">KTK01</strain>
    </source>
</reference>
<dbReference type="SUPFAM" id="SSF55298">
    <property type="entry name" value="YjgF-like"/>
    <property type="match status" value="1"/>
</dbReference>
<comment type="caution">
    <text evidence="1">The sequence shown here is derived from an EMBL/GenBank/DDBJ whole genome shotgun (WGS) entry which is preliminary data.</text>
</comment>
<keyword evidence="2" id="KW-1185">Reference proteome</keyword>
<proteinExistence type="predicted"/>
<gene>
    <name evidence="1" type="ORF">E4680_10495</name>
</gene>
<protein>
    <recommendedName>
        <fullName evidence="3">RidA family protein</fullName>
    </recommendedName>
</protein>
<dbReference type="Proteomes" id="UP000297890">
    <property type="component" value="Unassembled WGS sequence"/>
</dbReference>
<dbReference type="PANTHER" id="PTHR11803">
    <property type="entry name" value="2-IMINOBUTANOATE/2-IMINOPROPANOATE DEAMINASE RIDA"/>
    <property type="match status" value="1"/>
</dbReference>
<dbReference type="InterPro" id="IPR006175">
    <property type="entry name" value="YjgF/YER057c/UK114"/>
</dbReference>
<dbReference type="GO" id="GO:0005829">
    <property type="term" value="C:cytosol"/>
    <property type="evidence" value="ECO:0007669"/>
    <property type="project" value="TreeGrafter"/>
</dbReference>
<sequence length="181" mass="19963">MSSPEAHLPRGLNSCPKFLPVDLLIDQYITHRSNIRSRTMNATNIYVPGSGDFCKAIHACDAKRVGNHIFISGQVGVKWGQTMEDFEVLPTYEEQVRQTWLNIKNVLEAAGGAPKDIVQIEQFIVHSEAPDIPFADKVMKIFEIKRELLPDAIPTGSAMGVTHLALPGLMLEIQVEAVVSA</sequence>
<organism evidence="1 2">
    <name type="scientific">Candidatus Macondimonas diazotrophica</name>
    <dbReference type="NCBI Taxonomy" id="2305248"/>
    <lineage>
        <taxon>Bacteria</taxon>
        <taxon>Pseudomonadati</taxon>
        <taxon>Pseudomonadota</taxon>
        <taxon>Gammaproteobacteria</taxon>
        <taxon>Chromatiales</taxon>
        <taxon>Ectothiorhodospiraceae</taxon>
        <taxon>Candidatus Macondimonas</taxon>
    </lineage>
</organism>
<dbReference type="GO" id="GO:0019239">
    <property type="term" value="F:deaminase activity"/>
    <property type="evidence" value="ECO:0007669"/>
    <property type="project" value="TreeGrafter"/>
</dbReference>
<evidence type="ECO:0000313" key="1">
    <source>
        <dbReference type="EMBL" id="TFZ81889.1"/>
    </source>
</evidence>
<dbReference type="AlphaFoldDB" id="A0A4Z0F6K6"/>
<dbReference type="InterPro" id="IPR035959">
    <property type="entry name" value="RutC-like_sf"/>
</dbReference>
<dbReference type="PANTHER" id="PTHR11803:SF39">
    <property type="entry name" value="2-IMINOBUTANOATE_2-IMINOPROPANOATE DEAMINASE"/>
    <property type="match status" value="1"/>
</dbReference>
<dbReference type="Pfam" id="PF01042">
    <property type="entry name" value="Ribonuc_L-PSP"/>
    <property type="match status" value="1"/>
</dbReference>
<dbReference type="EMBL" id="SRIO01000014">
    <property type="protein sequence ID" value="TFZ81889.1"/>
    <property type="molecule type" value="Genomic_DNA"/>
</dbReference>
<name>A0A4Z0F6K6_9GAMM</name>
<evidence type="ECO:0000313" key="2">
    <source>
        <dbReference type="Proteomes" id="UP000297890"/>
    </source>
</evidence>
<evidence type="ECO:0008006" key="3">
    <source>
        <dbReference type="Google" id="ProtNLM"/>
    </source>
</evidence>
<accession>A0A4Z0F6K6</accession>
<dbReference type="OrthoDB" id="9809792at2"/>
<dbReference type="Gene3D" id="3.30.1330.40">
    <property type="entry name" value="RutC-like"/>
    <property type="match status" value="1"/>
</dbReference>